<feature type="binding site" evidence="9">
    <location>
        <position position="16"/>
    </location>
    <ligand>
        <name>ATP</name>
        <dbReference type="ChEBI" id="CHEBI:30616"/>
    </ligand>
</feature>
<keyword evidence="7 9" id="KW-0067">ATP-binding</keyword>
<evidence type="ECO:0000256" key="2">
    <source>
        <dbReference type="ARBA" id="ARBA00022490"/>
    </source>
</evidence>
<sequence>MTDVILVLNAGSSSIKFSVFAAHEQPSRQGLICEGECDGIGHRAHFVAHDQAEQALADQYLAEGATHEDALAALLNWLESHFRSDRLVAAGHRVVHGGARYTAPVRIDAAVTAALRELIPLAPLHQPHHLAAIAALAKLHPALPQIAAFDTAFHHTQAPIATAFALPEELTAQHIRRYGFHGLSYEYIAGVLPRFLGAEAAEGRIVVAHLGAGASMCGMIRRQSVVTTMGFTALDGLPMGRRCGNLDPGVVLYLMEEKGMTPGQIRDLLYNHSGLLGVSGISDDMRTLQASDDPRAARAIDLFVYRIGRELGSLAAALGGLDALVFTAGIGEHAVEIRRRVCLQAAWLGLRLDEAANEEGGPRLTKPGGGPSAWVIPTDEDLMIARHTWQLISNT</sequence>
<dbReference type="Pfam" id="PF00871">
    <property type="entry name" value="Acetate_kinase"/>
    <property type="match status" value="1"/>
</dbReference>
<dbReference type="HAMAP" id="MF_00020">
    <property type="entry name" value="Acetate_kinase"/>
    <property type="match status" value="1"/>
</dbReference>
<dbReference type="UniPathway" id="UPA00340">
    <property type="reaction ID" value="UER00458"/>
</dbReference>
<feature type="binding site" evidence="9">
    <location>
        <position position="380"/>
    </location>
    <ligand>
        <name>Mg(2+)</name>
        <dbReference type="ChEBI" id="CHEBI:18420"/>
    </ligand>
</feature>
<evidence type="ECO:0000256" key="3">
    <source>
        <dbReference type="ARBA" id="ARBA00022679"/>
    </source>
</evidence>
<keyword evidence="3 9" id="KW-0808">Transferase</keyword>
<evidence type="ECO:0000256" key="4">
    <source>
        <dbReference type="ARBA" id="ARBA00022723"/>
    </source>
</evidence>
<dbReference type="EC" id="2.7.2.1" evidence="9"/>
<dbReference type="EMBL" id="CP011568">
    <property type="protein sequence ID" value="AKJ68036.1"/>
    <property type="molecule type" value="Genomic_DNA"/>
</dbReference>
<dbReference type="InterPro" id="IPR023865">
    <property type="entry name" value="Aliphatic_acid_kinase_CS"/>
</dbReference>
<dbReference type="Proteomes" id="UP000036700">
    <property type="component" value="Chromosome"/>
</dbReference>
<comment type="similarity">
    <text evidence="1 9 10">Belongs to the acetokinase family.</text>
</comment>
<comment type="catalytic activity">
    <reaction evidence="9">
        <text>acetate + ATP = acetyl phosphate + ADP</text>
        <dbReference type="Rhea" id="RHEA:11352"/>
        <dbReference type="ChEBI" id="CHEBI:22191"/>
        <dbReference type="ChEBI" id="CHEBI:30089"/>
        <dbReference type="ChEBI" id="CHEBI:30616"/>
        <dbReference type="ChEBI" id="CHEBI:456216"/>
        <dbReference type="EC" id="2.7.2.1"/>
    </reaction>
</comment>
<feature type="site" description="Transition state stabilizer" evidence="9">
    <location>
        <position position="181"/>
    </location>
</feature>
<comment type="subunit">
    <text evidence="9">Homodimer.</text>
</comment>
<dbReference type="PIRSF" id="PIRSF000722">
    <property type="entry name" value="Acetate_prop_kin"/>
    <property type="match status" value="1"/>
</dbReference>
<feature type="binding site" evidence="9">
    <location>
        <begin position="329"/>
        <end position="333"/>
    </location>
    <ligand>
        <name>ATP</name>
        <dbReference type="ChEBI" id="CHEBI:30616"/>
    </ligand>
</feature>
<comment type="function">
    <text evidence="9">Catalyzes the formation of acetyl phosphate from acetate and ATP. Can also catalyze the reverse reaction.</text>
</comment>
<evidence type="ECO:0000256" key="7">
    <source>
        <dbReference type="ARBA" id="ARBA00022840"/>
    </source>
</evidence>
<dbReference type="OrthoDB" id="9802453at2"/>
<feature type="binding site" evidence="9">
    <location>
        <position position="9"/>
    </location>
    <ligand>
        <name>Mg(2+)</name>
        <dbReference type="ChEBI" id="CHEBI:18420"/>
    </ligand>
</feature>
<dbReference type="STRING" id="445709.ABW99_07245"/>
<evidence type="ECO:0000256" key="10">
    <source>
        <dbReference type="RuleBase" id="RU003835"/>
    </source>
</evidence>
<organism evidence="11 12">
    <name type="scientific">Pandoraea thiooxydans</name>
    <dbReference type="NCBI Taxonomy" id="445709"/>
    <lineage>
        <taxon>Bacteria</taxon>
        <taxon>Pseudomonadati</taxon>
        <taxon>Pseudomonadota</taxon>
        <taxon>Betaproteobacteria</taxon>
        <taxon>Burkholderiales</taxon>
        <taxon>Burkholderiaceae</taxon>
        <taxon>Pandoraea</taxon>
    </lineage>
</organism>
<dbReference type="Gene3D" id="3.30.420.40">
    <property type="match status" value="2"/>
</dbReference>
<feature type="active site" description="Proton donor/acceptor" evidence="9">
    <location>
        <position position="150"/>
    </location>
</feature>
<evidence type="ECO:0000256" key="9">
    <source>
        <dbReference type="HAMAP-Rule" id="MF_00020"/>
    </source>
</evidence>
<feature type="binding site" evidence="9">
    <location>
        <begin position="284"/>
        <end position="286"/>
    </location>
    <ligand>
        <name>ATP</name>
        <dbReference type="ChEBI" id="CHEBI:30616"/>
    </ligand>
</feature>
<dbReference type="PANTHER" id="PTHR21060:SF21">
    <property type="entry name" value="ACETATE KINASE"/>
    <property type="match status" value="1"/>
</dbReference>
<dbReference type="NCBIfam" id="TIGR00016">
    <property type="entry name" value="ackA"/>
    <property type="match status" value="1"/>
</dbReference>
<dbReference type="GO" id="GO:0005829">
    <property type="term" value="C:cytosol"/>
    <property type="evidence" value="ECO:0007669"/>
    <property type="project" value="TreeGrafter"/>
</dbReference>
<dbReference type="SUPFAM" id="SSF53067">
    <property type="entry name" value="Actin-like ATPase domain"/>
    <property type="match status" value="2"/>
</dbReference>
<feature type="binding site" evidence="9">
    <location>
        <position position="93"/>
    </location>
    <ligand>
        <name>substrate</name>
    </ligand>
</feature>
<keyword evidence="12" id="KW-1185">Reference proteome</keyword>
<dbReference type="KEGG" id="ptx:ABW99_07245"/>
<comment type="pathway">
    <text evidence="9">Metabolic intermediate biosynthesis; acetyl-CoA biosynthesis; acetyl-CoA from acetate: step 1/2.</text>
</comment>
<dbReference type="PROSITE" id="PS01075">
    <property type="entry name" value="ACETATE_KINASE_1"/>
    <property type="match status" value="1"/>
</dbReference>
<dbReference type="PRINTS" id="PR00471">
    <property type="entry name" value="ACETATEKNASE"/>
</dbReference>
<keyword evidence="6 9" id="KW-0418">Kinase</keyword>
<feature type="binding site" evidence="9">
    <location>
        <begin position="209"/>
        <end position="213"/>
    </location>
    <ligand>
        <name>ATP</name>
        <dbReference type="ChEBI" id="CHEBI:30616"/>
    </ligand>
</feature>
<keyword evidence="5 9" id="KW-0547">Nucleotide-binding</keyword>
<evidence type="ECO:0000256" key="1">
    <source>
        <dbReference type="ARBA" id="ARBA00008748"/>
    </source>
</evidence>
<dbReference type="PATRIC" id="fig|445709.3.peg.1548"/>
<gene>
    <name evidence="9" type="primary">ackA</name>
    <name evidence="11" type="ORF">ABW99_07245</name>
</gene>
<dbReference type="AlphaFoldDB" id="A0A0G3ETM1"/>
<comment type="cofactor">
    <cofactor evidence="9">
        <name>Mg(2+)</name>
        <dbReference type="ChEBI" id="CHEBI:18420"/>
    </cofactor>
    <cofactor evidence="9">
        <name>Mn(2+)</name>
        <dbReference type="ChEBI" id="CHEBI:29035"/>
    </cofactor>
    <text evidence="9">Mg(2+). Can also accept Mn(2+).</text>
</comment>
<dbReference type="RefSeq" id="WP_047213856.1">
    <property type="nucleotide sequence ID" value="NZ_CP011568.3"/>
</dbReference>
<dbReference type="GO" id="GO:0000287">
    <property type="term" value="F:magnesium ion binding"/>
    <property type="evidence" value="ECO:0007669"/>
    <property type="project" value="UniProtKB-UniRule"/>
</dbReference>
<dbReference type="InterPro" id="IPR043129">
    <property type="entry name" value="ATPase_NBD"/>
</dbReference>
<comment type="subcellular location">
    <subcellularLocation>
        <location evidence="9">Cytoplasm</location>
    </subcellularLocation>
</comment>
<accession>A0A0G3ETM1</accession>
<keyword evidence="4 9" id="KW-0479">Metal-binding</keyword>
<dbReference type="InterPro" id="IPR000890">
    <property type="entry name" value="Aliphatic_acid_kin_short-chain"/>
</dbReference>
<evidence type="ECO:0000313" key="12">
    <source>
        <dbReference type="Proteomes" id="UP000036700"/>
    </source>
</evidence>
<dbReference type="GO" id="GO:0008776">
    <property type="term" value="F:acetate kinase activity"/>
    <property type="evidence" value="ECO:0007669"/>
    <property type="project" value="UniProtKB-UniRule"/>
</dbReference>
<dbReference type="PANTHER" id="PTHR21060">
    <property type="entry name" value="ACETATE KINASE"/>
    <property type="match status" value="1"/>
</dbReference>
<evidence type="ECO:0000256" key="6">
    <source>
        <dbReference type="ARBA" id="ARBA00022777"/>
    </source>
</evidence>
<feature type="site" description="Transition state stabilizer" evidence="9">
    <location>
        <position position="242"/>
    </location>
</feature>
<evidence type="ECO:0000256" key="8">
    <source>
        <dbReference type="ARBA" id="ARBA00022842"/>
    </source>
</evidence>
<name>A0A0G3ETM1_9BURK</name>
<dbReference type="InterPro" id="IPR004372">
    <property type="entry name" value="Ac/propionate_kinase"/>
</dbReference>
<keyword evidence="2 9" id="KW-0963">Cytoplasm</keyword>
<dbReference type="GO" id="GO:0005524">
    <property type="term" value="F:ATP binding"/>
    <property type="evidence" value="ECO:0007669"/>
    <property type="project" value="UniProtKB-KW"/>
</dbReference>
<protein>
    <recommendedName>
        <fullName evidence="9">Acetate kinase</fullName>
        <ecNumber evidence="9">2.7.2.1</ecNumber>
    </recommendedName>
    <alternativeName>
        <fullName evidence="9">Acetokinase</fullName>
    </alternativeName>
</protein>
<keyword evidence="8 9" id="KW-0460">Magnesium</keyword>
<reference evidence="12" key="1">
    <citation type="submission" date="2015-06" db="EMBL/GenBank/DDBJ databases">
        <authorList>
            <person name="Lim Y.L."/>
            <person name="Ee R."/>
            <person name="Yong D."/>
            <person name="How K.Y."/>
            <person name="Yin W.F."/>
            <person name="Chan K.G."/>
        </authorList>
    </citation>
    <scope>NUCLEOTIDE SEQUENCE [LARGE SCALE GENOMIC DNA]</scope>
    <source>
        <strain evidence="12">DSM 25325</strain>
    </source>
</reference>
<evidence type="ECO:0000313" key="11">
    <source>
        <dbReference type="EMBL" id="AKJ68036.1"/>
    </source>
</evidence>
<proteinExistence type="inferred from homology"/>
<dbReference type="GO" id="GO:0006083">
    <property type="term" value="P:acetate metabolic process"/>
    <property type="evidence" value="ECO:0007669"/>
    <property type="project" value="TreeGrafter"/>
</dbReference>
<dbReference type="GO" id="GO:0006085">
    <property type="term" value="P:acetyl-CoA biosynthetic process"/>
    <property type="evidence" value="ECO:0007669"/>
    <property type="project" value="UniProtKB-UniRule"/>
</dbReference>
<evidence type="ECO:0000256" key="5">
    <source>
        <dbReference type="ARBA" id="ARBA00022741"/>
    </source>
</evidence>